<sequence length="414" mass="43308">MRRVVITGKGICSPLGNTPYEVRDNLRAGYSGATFAPKFAEAGLGCQIAAYVKDLPDLGVDRKKARAMGSGNLIPFSVHATQQALNDSGLTQDDLHKAGILYANGGPSTFDQVEASLAMIKAGKPTGNPLSVFPAMTSGPVAFLATLFEIQLANFMIGAACASSAIAIGEAAWWILSGRADVMIAGGTESADVYLAQHFDIMRAMCRDSNDNPTHGSRPFDATRNGFVLGEGAGTLVLEELEHALARGAHIYAEIVGYGTSSDGKDLTNPDQDGAERSMRGALAGFGGRALSSVDVDYLNTHGTATPNGDGNELKTIVGVFGDNIPYFSSTKSTSGHSLGAAGAHEAIYCLEMMEGKFIAPSINISEPDPLVKELGLDDKLITQAIGHDLELVMSNSFGFGGVNATLALARYHG</sequence>
<feature type="domain" description="Ketosynthase family 3 (KS3)" evidence="14">
    <location>
        <begin position="1"/>
        <end position="411"/>
    </location>
</feature>
<evidence type="ECO:0000313" key="16">
    <source>
        <dbReference type="Proteomes" id="UP000320948"/>
    </source>
</evidence>
<dbReference type="InterPro" id="IPR014031">
    <property type="entry name" value="Ketoacyl_synth_C"/>
</dbReference>
<organism evidence="15 16">
    <name type="scientific">Blastochloris viridis</name>
    <name type="common">Rhodopseudomonas viridis</name>
    <dbReference type="NCBI Taxonomy" id="1079"/>
    <lineage>
        <taxon>Bacteria</taxon>
        <taxon>Pseudomonadati</taxon>
        <taxon>Pseudomonadota</taxon>
        <taxon>Alphaproteobacteria</taxon>
        <taxon>Hyphomicrobiales</taxon>
        <taxon>Blastochloridaceae</taxon>
        <taxon>Blastochloris</taxon>
    </lineage>
</organism>
<dbReference type="PANTHER" id="PTHR11712:SF306">
    <property type="entry name" value="3-OXOACYL-[ACYL-CARRIER-PROTEIN] SYNTHASE 1"/>
    <property type="match status" value="1"/>
</dbReference>
<dbReference type="Proteomes" id="UP000320948">
    <property type="component" value="Unassembled WGS sequence"/>
</dbReference>
<dbReference type="GO" id="GO:0006633">
    <property type="term" value="P:fatty acid biosynthetic process"/>
    <property type="evidence" value="ECO:0007669"/>
    <property type="project" value="TreeGrafter"/>
</dbReference>
<keyword evidence="5" id="KW-0963">Cytoplasm</keyword>
<dbReference type="AlphaFoldDB" id="A0A6N4RA95"/>
<evidence type="ECO:0000256" key="2">
    <source>
        <dbReference type="ARBA" id="ARBA00008467"/>
    </source>
</evidence>
<proteinExistence type="inferred from homology"/>
<evidence type="ECO:0000256" key="4">
    <source>
        <dbReference type="ARBA" id="ARBA00013191"/>
    </source>
</evidence>
<comment type="similarity">
    <text evidence="2 13">Belongs to the thiolase-like superfamily. Beta-ketoacyl-ACP synthases family.</text>
</comment>
<evidence type="ECO:0000256" key="9">
    <source>
        <dbReference type="ARBA" id="ARBA00041620"/>
    </source>
</evidence>
<dbReference type="CDD" id="cd00834">
    <property type="entry name" value="KAS_I_II"/>
    <property type="match status" value="1"/>
</dbReference>
<dbReference type="InterPro" id="IPR014030">
    <property type="entry name" value="Ketoacyl_synth_N"/>
</dbReference>
<dbReference type="Pfam" id="PF00109">
    <property type="entry name" value="ketoacyl-synt"/>
    <property type="match status" value="1"/>
</dbReference>
<dbReference type="PANTHER" id="PTHR11712">
    <property type="entry name" value="POLYKETIDE SYNTHASE-RELATED"/>
    <property type="match status" value="1"/>
</dbReference>
<dbReference type="Gene3D" id="3.40.47.10">
    <property type="match status" value="2"/>
</dbReference>
<evidence type="ECO:0000259" key="14">
    <source>
        <dbReference type="PROSITE" id="PS52004"/>
    </source>
</evidence>
<comment type="caution">
    <text evidence="15">The sequence shown here is derived from an EMBL/GenBank/DDBJ whole genome shotgun (WGS) entry which is preliminary data.</text>
</comment>
<dbReference type="EMBL" id="VAFM01000001">
    <property type="protein sequence ID" value="TKW61891.1"/>
    <property type="molecule type" value="Genomic_DNA"/>
</dbReference>
<accession>A0A6N4RA95</accession>
<evidence type="ECO:0000313" key="15">
    <source>
        <dbReference type="EMBL" id="TKW61891.1"/>
    </source>
</evidence>
<dbReference type="InterPro" id="IPR020841">
    <property type="entry name" value="PKS_Beta-ketoAc_synthase_dom"/>
</dbReference>
<keyword evidence="6 13" id="KW-0808">Transferase</keyword>
<evidence type="ECO:0000256" key="3">
    <source>
        <dbReference type="ARBA" id="ARBA00011738"/>
    </source>
</evidence>
<comment type="catalytic activity">
    <reaction evidence="12">
        <text>a fatty acyl-[ACP] + malonyl-[ACP] + H(+) = a 3-oxoacyl-[ACP] + holo-[ACP] + CO2</text>
        <dbReference type="Rhea" id="RHEA:22836"/>
        <dbReference type="Rhea" id="RHEA-COMP:9623"/>
        <dbReference type="Rhea" id="RHEA-COMP:9685"/>
        <dbReference type="Rhea" id="RHEA-COMP:9916"/>
        <dbReference type="Rhea" id="RHEA-COMP:14125"/>
        <dbReference type="ChEBI" id="CHEBI:15378"/>
        <dbReference type="ChEBI" id="CHEBI:16526"/>
        <dbReference type="ChEBI" id="CHEBI:64479"/>
        <dbReference type="ChEBI" id="CHEBI:78449"/>
        <dbReference type="ChEBI" id="CHEBI:78776"/>
        <dbReference type="ChEBI" id="CHEBI:138651"/>
        <dbReference type="EC" id="2.3.1.41"/>
    </reaction>
    <physiologicalReaction direction="left-to-right" evidence="12">
        <dbReference type="Rhea" id="RHEA:22837"/>
    </physiologicalReaction>
</comment>
<dbReference type="GO" id="GO:0004315">
    <property type="term" value="F:3-oxoacyl-[acyl-carrier-protein] synthase activity"/>
    <property type="evidence" value="ECO:0007669"/>
    <property type="project" value="UniProtKB-EC"/>
</dbReference>
<dbReference type="InterPro" id="IPR016039">
    <property type="entry name" value="Thiolase-like"/>
</dbReference>
<name>A0A6N4RA95_BLAVI</name>
<evidence type="ECO:0000256" key="10">
    <source>
        <dbReference type="ARBA" id="ARBA00042143"/>
    </source>
</evidence>
<gene>
    <name evidence="15" type="ORF">DI628_04530</name>
</gene>
<dbReference type="InterPro" id="IPR000794">
    <property type="entry name" value="Beta-ketoacyl_synthase"/>
</dbReference>
<evidence type="ECO:0000256" key="1">
    <source>
        <dbReference type="ARBA" id="ARBA00004496"/>
    </source>
</evidence>
<evidence type="ECO:0000256" key="12">
    <source>
        <dbReference type="ARBA" id="ARBA00048506"/>
    </source>
</evidence>
<dbReference type="EC" id="2.3.1.41" evidence="4"/>
<reference evidence="15 16" key="1">
    <citation type="journal article" date="2017" name="Nat. Commun.">
        <title>In situ click chemistry generation of cyclooxygenase-2 inhibitors.</title>
        <authorList>
            <person name="Bhardwaj A."/>
            <person name="Kaur J."/>
            <person name="Wuest M."/>
            <person name="Wuest F."/>
        </authorList>
    </citation>
    <scope>NUCLEOTIDE SEQUENCE [LARGE SCALE GENOMIC DNA]</scope>
    <source>
        <strain evidence="15">S2_018_000_R2_106</strain>
    </source>
</reference>
<evidence type="ECO:0000256" key="13">
    <source>
        <dbReference type="RuleBase" id="RU003694"/>
    </source>
</evidence>
<keyword evidence="7 15" id="KW-0012">Acyltransferase</keyword>
<dbReference type="GO" id="GO:0005829">
    <property type="term" value="C:cytosol"/>
    <property type="evidence" value="ECO:0007669"/>
    <property type="project" value="TreeGrafter"/>
</dbReference>
<comment type="subcellular location">
    <subcellularLocation>
        <location evidence="1">Cytoplasm</location>
    </subcellularLocation>
</comment>
<evidence type="ECO:0000256" key="5">
    <source>
        <dbReference type="ARBA" id="ARBA00022490"/>
    </source>
</evidence>
<dbReference type="SMART" id="SM00825">
    <property type="entry name" value="PKS_KS"/>
    <property type="match status" value="1"/>
</dbReference>
<evidence type="ECO:0000256" key="7">
    <source>
        <dbReference type="ARBA" id="ARBA00023315"/>
    </source>
</evidence>
<dbReference type="SUPFAM" id="SSF53901">
    <property type="entry name" value="Thiolase-like"/>
    <property type="match status" value="2"/>
</dbReference>
<evidence type="ECO:0000256" key="11">
    <source>
        <dbReference type="ARBA" id="ARBA00048121"/>
    </source>
</evidence>
<dbReference type="Pfam" id="PF02801">
    <property type="entry name" value="Ketoacyl-synt_C"/>
    <property type="match status" value="1"/>
</dbReference>
<evidence type="ECO:0000256" key="8">
    <source>
        <dbReference type="ARBA" id="ARBA00039450"/>
    </source>
</evidence>
<protein>
    <recommendedName>
        <fullName evidence="8">3-oxoacyl-[acyl-carrier-protein] synthase 1</fullName>
        <ecNumber evidence="4">2.3.1.41</ecNumber>
    </recommendedName>
    <alternativeName>
        <fullName evidence="9">3-oxoacyl-[acyl-carrier-protein] synthase I</fullName>
    </alternativeName>
    <alternativeName>
        <fullName evidence="10">Beta-ketoacyl-ACP synthase I</fullName>
    </alternativeName>
</protein>
<comment type="subunit">
    <text evidence="3">Homodimer.</text>
</comment>
<dbReference type="PROSITE" id="PS52004">
    <property type="entry name" value="KS3_2"/>
    <property type="match status" value="1"/>
</dbReference>
<evidence type="ECO:0000256" key="6">
    <source>
        <dbReference type="ARBA" id="ARBA00022679"/>
    </source>
</evidence>
<comment type="catalytic activity">
    <reaction evidence="11">
        <text>(3Z)-decenoyl-[ACP] + malonyl-[ACP] + H(+) = 3-oxo-(5Z)-dodecenoyl-[ACP] + holo-[ACP] + CO2</text>
        <dbReference type="Rhea" id="RHEA:54940"/>
        <dbReference type="Rhea" id="RHEA-COMP:9623"/>
        <dbReference type="Rhea" id="RHEA-COMP:9685"/>
        <dbReference type="Rhea" id="RHEA-COMP:9927"/>
        <dbReference type="Rhea" id="RHEA-COMP:14042"/>
        <dbReference type="ChEBI" id="CHEBI:15378"/>
        <dbReference type="ChEBI" id="CHEBI:16526"/>
        <dbReference type="ChEBI" id="CHEBI:64479"/>
        <dbReference type="ChEBI" id="CHEBI:78449"/>
        <dbReference type="ChEBI" id="CHEBI:78798"/>
        <dbReference type="ChEBI" id="CHEBI:138410"/>
    </reaction>
    <physiologicalReaction direction="left-to-right" evidence="11">
        <dbReference type="Rhea" id="RHEA:54941"/>
    </physiologicalReaction>
</comment>